<evidence type="ECO:0000256" key="1">
    <source>
        <dbReference type="SAM" id="SignalP"/>
    </source>
</evidence>
<evidence type="ECO:0000313" key="2">
    <source>
        <dbReference type="EMBL" id="KAK9699643.1"/>
    </source>
</evidence>
<keyword evidence="3" id="KW-1185">Reference proteome</keyword>
<name>A0AAW1J9S7_SAPOF</name>
<organism evidence="2 3">
    <name type="scientific">Saponaria officinalis</name>
    <name type="common">Common soapwort</name>
    <name type="synonym">Lychnis saponaria</name>
    <dbReference type="NCBI Taxonomy" id="3572"/>
    <lineage>
        <taxon>Eukaryota</taxon>
        <taxon>Viridiplantae</taxon>
        <taxon>Streptophyta</taxon>
        <taxon>Embryophyta</taxon>
        <taxon>Tracheophyta</taxon>
        <taxon>Spermatophyta</taxon>
        <taxon>Magnoliopsida</taxon>
        <taxon>eudicotyledons</taxon>
        <taxon>Gunneridae</taxon>
        <taxon>Pentapetalae</taxon>
        <taxon>Caryophyllales</taxon>
        <taxon>Caryophyllaceae</taxon>
        <taxon>Caryophylleae</taxon>
        <taxon>Saponaria</taxon>
    </lineage>
</organism>
<protein>
    <recommendedName>
        <fullName evidence="4">Secreted protein</fullName>
    </recommendedName>
</protein>
<feature type="chain" id="PRO_5043598202" description="Secreted protein" evidence="1">
    <location>
        <begin position="21"/>
        <end position="70"/>
    </location>
</feature>
<evidence type="ECO:0000313" key="3">
    <source>
        <dbReference type="Proteomes" id="UP001443914"/>
    </source>
</evidence>
<gene>
    <name evidence="2" type="ORF">RND81_08G186700</name>
</gene>
<reference evidence="2" key="1">
    <citation type="submission" date="2024-03" db="EMBL/GenBank/DDBJ databases">
        <title>WGS assembly of Saponaria officinalis var. Norfolk2.</title>
        <authorList>
            <person name="Jenkins J."/>
            <person name="Shu S."/>
            <person name="Grimwood J."/>
            <person name="Barry K."/>
            <person name="Goodstein D."/>
            <person name="Schmutz J."/>
            <person name="Leebens-Mack J."/>
            <person name="Osbourn A."/>
        </authorList>
    </citation>
    <scope>NUCLEOTIDE SEQUENCE [LARGE SCALE GENOMIC DNA]</scope>
    <source>
        <strain evidence="2">JIC</strain>
    </source>
</reference>
<keyword evidence="1" id="KW-0732">Signal</keyword>
<comment type="caution">
    <text evidence="2">The sequence shown here is derived from an EMBL/GenBank/DDBJ whole genome shotgun (WGS) entry which is preliminary data.</text>
</comment>
<dbReference type="EMBL" id="JBDFQZ010000008">
    <property type="protein sequence ID" value="KAK9699643.1"/>
    <property type="molecule type" value="Genomic_DNA"/>
</dbReference>
<dbReference type="AlphaFoldDB" id="A0AAW1J9S7"/>
<feature type="signal peptide" evidence="1">
    <location>
        <begin position="1"/>
        <end position="20"/>
    </location>
</feature>
<sequence length="70" mass="8142">MTCFLSLCFPIFLFFDYTQLHKTLRLFLDTKIERKGRGVGSMKGKVKEGKGRRNGMWLCDTPNLRRADPT</sequence>
<proteinExistence type="predicted"/>
<dbReference type="Proteomes" id="UP001443914">
    <property type="component" value="Unassembled WGS sequence"/>
</dbReference>
<accession>A0AAW1J9S7</accession>
<evidence type="ECO:0008006" key="4">
    <source>
        <dbReference type="Google" id="ProtNLM"/>
    </source>
</evidence>